<name>A0A0C9T4C7_PAXIN</name>
<dbReference type="PROSITE" id="PS50011">
    <property type="entry name" value="PROTEIN_KINASE_DOM"/>
    <property type="match status" value="1"/>
</dbReference>
<feature type="compositionally biased region" description="Low complexity" evidence="5">
    <location>
        <begin position="322"/>
        <end position="337"/>
    </location>
</feature>
<evidence type="ECO:0000313" key="7">
    <source>
        <dbReference type="EMBL" id="KIJ10515.1"/>
    </source>
</evidence>
<feature type="compositionally biased region" description="Low complexity" evidence="5">
    <location>
        <begin position="239"/>
        <end position="248"/>
    </location>
</feature>
<dbReference type="PANTHER" id="PTHR44329">
    <property type="entry name" value="SERINE/THREONINE-PROTEIN KINASE TNNI3K-RELATED"/>
    <property type="match status" value="1"/>
</dbReference>
<proteinExistence type="predicted"/>
<dbReference type="Pfam" id="PF00069">
    <property type="entry name" value="Pkinase"/>
    <property type="match status" value="1"/>
</dbReference>
<keyword evidence="4" id="KW-0067">ATP-binding</keyword>
<evidence type="ECO:0000256" key="3">
    <source>
        <dbReference type="ARBA" id="ARBA00022777"/>
    </source>
</evidence>
<feature type="compositionally biased region" description="Acidic residues" evidence="5">
    <location>
        <begin position="588"/>
        <end position="605"/>
    </location>
</feature>
<organism evidence="7 8">
    <name type="scientific">Paxillus involutus ATCC 200175</name>
    <dbReference type="NCBI Taxonomy" id="664439"/>
    <lineage>
        <taxon>Eukaryota</taxon>
        <taxon>Fungi</taxon>
        <taxon>Dikarya</taxon>
        <taxon>Basidiomycota</taxon>
        <taxon>Agaricomycotina</taxon>
        <taxon>Agaricomycetes</taxon>
        <taxon>Agaricomycetidae</taxon>
        <taxon>Boletales</taxon>
        <taxon>Paxilineae</taxon>
        <taxon>Paxillaceae</taxon>
        <taxon>Paxillus</taxon>
    </lineage>
</organism>
<dbReference type="Gene3D" id="1.10.510.10">
    <property type="entry name" value="Transferase(Phosphotransferase) domain 1"/>
    <property type="match status" value="1"/>
</dbReference>
<feature type="region of interest" description="Disordered" evidence="5">
    <location>
        <begin position="1"/>
        <end position="32"/>
    </location>
</feature>
<dbReference type="GO" id="GO:0005524">
    <property type="term" value="F:ATP binding"/>
    <property type="evidence" value="ECO:0007669"/>
    <property type="project" value="UniProtKB-KW"/>
</dbReference>
<dbReference type="SUPFAM" id="SSF56112">
    <property type="entry name" value="Protein kinase-like (PK-like)"/>
    <property type="match status" value="1"/>
</dbReference>
<keyword evidence="1" id="KW-0808">Transferase</keyword>
<evidence type="ECO:0000259" key="6">
    <source>
        <dbReference type="PROSITE" id="PS50011"/>
    </source>
</evidence>
<sequence>MALRRSPHRVSSSPSSGHNRKTKHSLRRSSAAKRALAFVNRFQRSTLNSHASLASGPSSSDTTVSVRPILASLQPNLRRLPSRQYFFHKSSMRDVSQNLNVAVGSKRKRVVSVNENAHANGRPMRGSGKPKRRRPVSVDSETDEEVSSMDVDVQRRWSESDDSDSDQESSDEFLINEASPRQLLRLRKDELVHLYVAAGLSDDPESFTKPELVEAIVASRDDIASLPPSSPPGRGGGNSSDYSSDDGNVAGDEETDDVGTMSHALPGLRRRATVNGMGQLTARALKARSLSLSQLNTYPPELSVAPKPRPDIDPAPRRRNTRSTSSRSSPTLSSSNPLPSPPATRLRVRKASGGRPVSQTSSTKARGKAKQVEFSEDVQIRSAAPSGEESELTDLTELEKRIGTSSPSPRRLRSRDKVNGDIRDHDADPTPRQKTRGRARLPEPEEHEVEENQSMDDEEEVDELISSPSPSPLPANGRRTPVKRRLRPRRTCMHTPPSDDGSEGDDEEEQEQVEGDVGEDMEEDEDEDRDEDEDEDEDQDEDEDEDEEDHHDDEDDIYVDNTPDPTETTPRKLRSGKVVGGEEAHEQECDEDEEHEQDEQEIDLEVESVDVDVDAEGEVDEEHADEAMEEDDFDLTLATKKTLIRLRRDDLVRLCETRDLDVAGTKPQLAQSLLQWRDRHATGFSSPSSTGTVRPLSTIRVRGGRRGTKSRSRSNTPPVLMRPQRVHQDEPRTPPLSNEQHSQPEPELELDLESLGLEDREIPPDKLTKLDKIGSGGFKDVYIGKFKGRRVAIAEFRDQLSSMDIKELKLLGGFDHPNIVRFLGVSIPENTRETPVMIVSELCSNGDLFDYIRNVPAPTLYKILNVMLDIARGLEYLHMRKPSVIHRDCKSSNILITSRGTAKIADFGLAKVKQSTRSMVRSVVGTVNWQAPELWHAHPKYNHKVDVFSCAMVYWEMLQWHVPNKRFPWEGMNEHAIYETVGAKRQRPSISSLRKQYCPEVVDLVERMWAHDSAERPTMTEVVKELEHLVSVYR</sequence>
<reference evidence="7 8" key="1">
    <citation type="submission" date="2014-06" db="EMBL/GenBank/DDBJ databases">
        <authorList>
            <consortium name="DOE Joint Genome Institute"/>
            <person name="Kuo A."/>
            <person name="Kohler A."/>
            <person name="Nagy L.G."/>
            <person name="Floudas D."/>
            <person name="Copeland A."/>
            <person name="Barry K.W."/>
            <person name="Cichocki N."/>
            <person name="Veneault-Fourrey C."/>
            <person name="LaButti K."/>
            <person name="Lindquist E.A."/>
            <person name="Lipzen A."/>
            <person name="Lundell T."/>
            <person name="Morin E."/>
            <person name="Murat C."/>
            <person name="Sun H."/>
            <person name="Tunlid A."/>
            <person name="Henrissat B."/>
            <person name="Grigoriev I.V."/>
            <person name="Hibbett D.S."/>
            <person name="Martin F."/>
            <person name="Nordberg H.P."/>
            <person name="Cantor M.N."/>
            <person name="Hua S.X."/>
        </authorList>
    </citation>
    <scope>NUCLEOTIDE SEQUENCE [LARGE SCALE GENOMIC DNA]</scope>
    <source>
        <strain evidence="7 8">ATCC 200175</strain>
    </source>
</reference>
<evidence type="ECO:0000256" key="5">
    <source>
        <dbReference type="SAM" id="MobiDB-lite"/>
    </source>
</evidence>
<feature type="region of interest" description="Disordered" evidence="5">
    <location>
        <begin position="106"/>
        <end position="174"/>
    </location>
</feature>
<feature type="compositionally biased region" description="Acidic residues" evidence="5">
    <location>
        <begin position="500"/>
        <end position="558"/>
    </location>
</feature>
<dbReference type="GO" id="GO:0004674">
    <property type="term" value="F:protein serine/threonine kinase activity"/>
    <property type="evidence" value="ECO:0007669"/>
    <property type="project" value="TreeGrafter"/>
</dbReference>
<dbReference type="InterPro" id="IPR011009">
    <property type="entry name" value="Kinase-like_dom_sf"/>
</dbReference>
<keyword evidence="8" id="KW-1185">Reference proteome</keyword>
<dbReference type="HOGENOM" id="CLU_008519_0_0_1"/>
<evidence type="ECO:0000256" key="1">
    <source>
        <dbReference type="ARBA" id="ARBA00022679"/>
    </source>
</evidence>
<dbReference type="InterPro" id="IPR051681">
    <property type="entry name" value="Ser/Thr_Kinases-Pseudokinases"/>
</dbReference>
<feature type="compositionally biased region" description="Basic and acidic residues" evidence="5">
    <location>
        <begin position="415"/>
        <end position="431"/>
    </location>
</feature>
<feature type="compositionally biased region" description="Basic residues" evidence="5">
    <location>
        <begin position="480"/>
        <end position="492"/>
    </location>
</feature>
<feature type="compositionally biased region" description="Basic residues" evidence="5">
    <location>
        <begin position="18"/>
        <end position="31"/>
    </location>
</feature>
<accession>A0A0C9T4C7</accession>
<keyword evidence="3" id="KW-0418">Kinase</keyword>
<feature type="compositionally biased region" description="Acidic residues" evidence="5">
    <location>
        <begin position="445"/>
        <end position="463"/>
    </location>
</feature>
<feature type="compositionally biased region" description="Acidic residues" evidence="5">
    <location>
        <begin position="160"/>
        <end position="171"/>
    </location>
</feature>
<reference evidence="8" key="2">
    <citation type="submission" date="2015-01" db="EMBL/GenBank/DDBJ databases">
        <title>Evolutionary Origins and Diversification of the Mycorrhizal Mutualists.</title>
        <authorList>
            <consortium name="DOE Joint Genome Institute"/>
            <consortium name="Mycorrhizal Genomics Consortium"/>
            <person name="Kohler A."/>
            <person name="Kuo A."/>
            <person name="Nagy L.G."/>
            <person name="Floudas D."/>
            <person name="Copeland A."/>
            <person name="Barry K.W."/>
            <person name="Cichocki N."/>
            <person name="Veneault-Fourrey C."/>
            <person name="LaButti K."/>
            <person name="Lindquist E.A."/>
            <person name="Lipzen A."/>
            <person name="Lundell T."/>
            <person name="Morin E."/>
            <person name="Murat C."/>
            <person name="Riley R."/>
            <person name="Ohm R."/>
            <person name="Sun H."/>
            <person name="Tunlid A."/>
            <person name="Henrissat B."/>
            <person name="Grigoriev I.V."/>
            <person name="Hibbett D.S."/>
            <person name="Martin F."/>
        </authorList>
    </citation>
    <scope>NUCLEOTIDE SEQUENCE [LARGE SCALE GENOMIC DNA]</scope>
    <source>
        <strain evidence="8">ATCC 200175</strain>
    </source>
</reference>
<evidence type="ECO:0000313" key="8">
    <source>
        <dbReference type="Proteomes" id="UP000053647"/>
    </source>
</evidence>
<dbReference type="Proteomes" id="UP000053647">
    <property type="component" value="Unassembled WGS sequence"/>
</dbReference>
<feature type="region of interest" description="Disordered" evidence="5">
    <location>
        <begin position="222"/>
        <end position="270"/>
    </location>
</feature>
<feature type="region of interest" description="Disordered" evidence="5">
    <location>
        <begin position="681"/>
        <end position="747"/>
    </location>
</feature>
<dbReference type="CDD" id="cd13999">
    <property type="entry name" value="STKc_MAP3K-like"/>
    <property type="match status" value="1"/>
</dbReference>
<protein>
    <recommendedName>
        <fullName evidence="6">Protein kinase domain-containing protein</fullName>
    </recommendedName>
</protein>
<dbReference type="AlphaFoldDB" id="A0A0C9T4C7"/>
<dbReference type="OrthoDB" id="4062651at2759"/>
<dbReference type="EMBL" id="KN819404">
    <property type="protein sequence ID" value="KIJ10515.1"/>
    <property type="molecule type" value="Genomic_DNA"/>
</dbReference>
<feature type="compositionally biased region" description="Basic residues" evidence="5">
    <location>
        <begin position="702"/>
        <end position="712"/>
    </location>
</feature>
<gene>
    <name evidence="7" type="ORF">PAXINDRAFT_172127</name>
</gene>
<feature type="compositionally biased region" description="Polar residues" evidence="5">
    <location>
        <begin position="683"/>
        <end position="692"/>
    </location>
</feature>
<dbReference type="PANTHER" id="PTHR44329:SF288">
    <property type="entry name" value="MITOGEN-ACTIVATED PROTEIN KINASE KINASE KINASE 20"/>
    <property type="match status" value="1"/>
</dbReference>
<evidence type="ECO:0000256" key="4">
    <source>
        <dbReference type="ARBA" id="ARBA00022840"/>
    </source>
</evidence>
<evidence type="ECO:0000256" key="2">
    <source>
        <dbReference type="ARBA" id="ARBA00022741"/>
    </source>
</evidence>
<feature type="region of interest" description="Disordered" evidence="5">
    <location>
        <begin position="298"/>
        <end position="605"/>
    </location>
</feature>
<keyword evidence="2" id="KW-0547">Nucleotide-binding</keyword>
<feature type="domain" description="Protein kinase" evidence="6">
    <location>
        <begin position="767"/>
        <end position="1031"/>
    </location>
</feature>
<dbReference type="InterPro" id="IPR000719">
    <property type="entry name" value="Prot_kinase_dom"/>
</dbReference>